<feature type="region of interest" description="Disordered" evidence="1">
    <location>
        <begin position="60"/>
        <end position="84"/>
    </location>
</feature>
<accession>A0A843X8K0</accession>
<evidence type="ECO:0000256" key="1">
    <source>
        <dbReference type="SAM" id="MobiDB-lite"/>
    </source>
</evidence>
<name>A0A843X8K0_COLES</name>
<protein>
    <submittedName>
        <fullName evidence="2">Uncharacterized protein</fullName>
    </submittedName>
</protein>
<dbReference type="EMBL" id="NMUH01006625">
    <property type="protein sequence ID" value="MQM15656.1"/>
    <property type="molecule type" value="Genomic_DNA"/>
</dbReference>
<proteinExistence type="predicted"/>
<feature type="compositionally biased region" description="Basic and acidic residues" evidence="1">
    <location>
        <begin position="60"/>
        <end position="69"/>
    </location>
</feature>
<evidence type="ECO:0000313" key="2">
    <source>
        <dbReference type="EMBL" id="MQM15656.1"/>
    </source>
</evidence>
<dbReference type="Proteomes" id="UP000652761">
    <property type="component" value="Unassembled WGS sequence"/>
</dbReference>
<gene>
    <name evidence="2" type="ORF">Taro_048606</name>
</gene>
<sequence length="201" mass="22609">METTIRGGEEKRRNSLKAKGTSTKQLQGPYRKKGKGMVLPRALGLLMKQGFWKDEKGIRVPGRDRKDEVGLDDDDNEDGAVGMGASTEFKPIKLPLEPLNEDSPAKWPLPSSALHGRKMVASRQCYSSQEAGDSSRALVEHRSKHRADRIPELIVPPNLTLHKVRGVFKKFVQPRYVDFPSLEDMFEGLEPSFLHRVGFPF</sequence>
<comment type="caution">
    <text evidence="2">The sequence shown here is derived from an EMBL/GenBank/DDBJ whole genome shotgun (WGS) entry which is preliminary data.</text>
</comment>
<evidence type="ECO:0000313" key="3">
    <source>
        <dbReference type="Proteomes" id="UP000652761"/>
    </source>
</evidence>
<dbReference type="AlphaFoldDB" id="A0A843X8K0"/>
<reference evidence="2" key="1">
    <citation type="submission" date="2017-07" db="EMBL/GenBank/DDBJ databases">
        <title>Taro Niue Genome Assembly and Annotation.</title>
        <authorList>
            <person name="Atibalentja N."/>
            <person name="Keating K."/>
            <person name="Fields C.J."/>
        </authorList>
    </citation>
    <scope>NUCLEOTIDE SEQUENCE</scope>
    <source>
        <strain evidence="2">Niue_2</strain>
        <tissue evidence="2">Leaf</tissue>
    </source>
</reference>
<keyword evidence="3" id="KW-1185">Reference proteome</keyword>
<feature type="region of interest" description="Disordered" evidence="1">
    <location>
        <begin position="1"/>
        <end position="34"/>
    </location>
</feature>
<organism evidence="2 3">
    <name type="scientific">Colocasia esculenta</name>
    <name type="common">Wild taro</name>
    <name type="synonym">Arum esculentum</name>
    <dbReference type="NCBI Taxonomy" id="4460"/>
    <lineage>
        <taxon>Eukaryota</taxon>
        <taxon>Viridiplantae</taxon>
        <taxon>Streptophyta</taxon>
        <taxon>Embryophyta</taxon>
        <taxon>Tracheophyta</taxon>
        <taxon>Spermatophyta</taxon>
        <taxon>Magnoliopsida</taxon>
        <taxon>Liliopsida</taxon>
        <taxon>Araceae</taxon>
        <taxon>Aroideae</taxon>
        <taxon>Colocasieae</taxon>
        <taxon>Colocasia</taxon>
    </lineage>
</organism>